<dbReference type="RefSeq" id="WP_397023783.1">
    <property type="nucleotide sequence ID" value="NZ_JBITMB010000006.1"/>
</dbReference>
<dbReference type="Gene3D" id="3.40.33.10">
    <property type="entry name" value="CAP"/>
    <property type="match status" value="1"/>
</dbReference>
<feature type="signal peptide" evidence="2">
    <location>
        <begin position="1"/>
        <end position="28"/>
    </location>
</feature>
<proteinExistence type="predicted"/>
<evidence type="ECO:0000259" key="3">
    <source>
        <dbReference type="Pfam" id="PF00188"/>
    </source>
</evidence>
<keyword evidence="5" id="KW-1185">Reference proteome</keyword>
<dbReference type="InterPro" id="IPR035940">
    <property type="entry name" value="CAP_sf"/>
</dbReference>
<evidence type="ECO:0000313" key="5">
    <source>
        <dbReference type="Proteomes" id="UP001612928"/>
    </source>
</evidence>
<keyword evidence="2" id="KW-0732">Signal</keyword>
<dbReference type="Proteomes" id="UP001612928">
    <property type="component" value="Unassembled WGS sequence"/>
</dbReference>
<comment type="caution">
    <text evidence="4">The sequence shown here is derived from an EMBL/GenBank/DDBJ whole genome shotgun (WGS) entry which is preliminary data.</text>
</comment>
<dbReference type="SUPFAM" id="SSF55797">
    <property type="entry name" value="PR-1-like"/>
    <property type="match status" value="1"/>
</dbReference>
<gene>
    <name evidence="4" type="ORF">ACIBP5_26920</name>
</gene>
<dbReference type="Pfam" id="PF00188">
    <property type="entry name" value="CAP"/>
    <property type="match status" value="1"/>
</dbReference>
<feature type="chain" id="PRO_5046324023" evidence="2">
    <location>
        <begin position="29"/>
        <end position="320"/>
    </location>
</feature>
<dbReference type="PANTHER" id="PTHR31157:SF1">
    <property type="entry name" value="SCP DOMAIN-CONTAINING PROTEIN"/>
    <property type="match status" value="1"/>
</dbReference>
<feature type="domain" description="SCP" evidence="3">
    <location>
        <begin position="204"/>
        <end position="316"/>
    </location>
</feature>
<dbReference type="CDD" id="cd05379">
    <property type="entry name" value="CAP_bacterial"/>
    <property type="match status" value="1"/>
</dbReference>
<accession>A0ABW8AC65</accession>
<protein>
    <submittedName>
        <fullName evidence="4">CAP domain-containing protein</fullName>
    </submittedName>
</protein>
<evidence type="ECO:0000256" key="2">
    <source>
        <dbReference type="SAM" id="SignalP"/>
    </source>
</evidence>
<feature type="region of interest" description="Disordered" evidence="1">
    <location>
        <begin position="42"/>
        <end position="74"/>
    </location>
</feature>
<reference evidence="4 5" key="1">
    <citation type="submission" date="2024-10" db="EMBL/GenBank/DDBJ databases">
        <title>The Natural Products Discovery Center: Release of the First 8490 Sequenced Strains for Exploring Actinobacteria Biosynthetic Diversity.</title>
        <authorList>
            <person name="Kalkreuter E."/>
            <person name="Kautsar S.A."/>
            <person name="Yang D."/>
            <person name="Bader C.D."/>
            <person name="Teijaro C.N."/>
            <person name="Fluegel L."/>
            <person name="Davis C.M."/>
            <person name="Simpson J.R."/>
            <person name="Lauterbach L."/>
            <person name="Steele A.D."/>
            <person name="Gui C."/>
            <person name="Meng S."/>
            <person name="Li G."/>
            <person name="Viehrig K."/>
            <person name="Ye F."/>
            <person name="Su P."/>
            <person name="Kiefer A.F."/>
            <person name="Nichols A."/>
            <person name="Cepeda A.J."/>
            <person name="Yan W."/>
            <person name="Fan B."/>
            <person name="Jiang Y."/>
            <person name="Adhikari A."/>
            <person name="Zheng C.-J."/>
            <person name="Schuster L."/>
            <person name="Cowan T.M."/>
            <person name="Smanski M.J."/>
            <person name="Chevrette M.G."/>
            <person name="De Carvalho L.P.S."/>
            <person name="Shen B."/>
        </authorList>
    </citation>
    <scope>NUCLEOTIDE SEQUENCE [LARGE SCALE GENOMIC DNA]</scope>
    <source>
        <strain evidence="4 5">NPDC049503</strain>
    </source>
</reference>
<sequence length="320" mass="33317">MRRRLQVLACLGGLTAVGLISAPAWVPAALVASPDEAPAATGTAARGAALPSDARATGPTDSRTALPTDSRDGAAATRRAACRVAAARPVIAEGTIRAAASRTGCDDRTRLRVRLTKLLPGPDRTLKSGSQLVANGKVVTGVRCIRTPAHYYVTAIDVDGAVTAKSRPVKLSCEPPAPPKSTATRTDPTPSPTGASGVEEAVVKLTNQARAANGCRPLVHDPQLRTAAERHSADMAARGFFDHDSPDGRDPGDRVRAAGFAPIRTWAENIAMGQRTAAQVVQGWLDSPGHRANIMNCAFTHIGVGHAAKGPHWTQVFAAH</sequence>
<dbReference type="InterPro" id="IPR014044">
    <property type="entry name" value="CAP_dom"/>
</dbReference>
<name>A0ABW8AC65_9ACTN</name>
<feature type="region of interest" description="Disordered" evidence="1">
    <location>
        <begin position="169"/>
        <end position="197"/>
    </location>
</feature>
<dbReference type="EMBL" id="JBITMB010000006">
    <property type="protein sequence ID" value="MFI7443617.1"/>
    <property type="molecule type" value="Genomic_DNA"/>
</dbReference>
<feature type="compositionally biased region" description="Polar residues" evidence="1">
    <location>
        <begin position="181"/>
        <end position="194"/>
    </location>
</feature>
<evidence type="ECO:0000313" key="4">
    <source>
        <dbReference type="EMBL" id="MFI7443617.1"/>
    </source>
</evidence>
<organism evidence="4 5">
    <name type="scientific">Nonomuraea indica</name>
    <dbReference type="NCBI Taxonomy" id="1581193"/>
    <lineage>
        <taxon>Bacteria</taxon>
        <taxon>Bacillati</taxon>
        <taxon>Actinomycetota</taxon>
        <taxon>Actinomycetes</taxon>
        <taxon>Streptosporangiales</taxon>
        <taxon>Streptosporangiaceae</taxon>
        <taxon>Nonomuraea</taxon>
    </lineage>
</organism>
<dbReference type="PANTHER" id="PTHR31157">
    <property type="entry name" value="SCP DOMAIN-CONTAINING PROTEIN"/>
    <property type="match status" value="1"/>
</dbReference>
<evidence type="ECO:0000256" key="1">
    <source>
        <dbReference type="SAM" id="MobiDB-lite"/>
    </source>
</evidence>